<proteinExistence type="predicted"/>
<dbReference type="EMBL" id="LCEB01000042">
    <property type="protein sequence ID" value="KKS63955.1"/>
    <property type="molecule type" value="Genomic_DNA"/>
</dbReference>
<dbReference type="Proteomes" id="UP000034135">
    <property type="component" value="Unassembled WGS sequence"/>
</dbReference>
<comment type="caution">
    <text evidence="1">The sequence shown here is derived from an EMBL/GenBank/DDBJ whole genome shotgun (WGS) entry which is preliminary data.</text>
</comment>
<protein>
    <submittedName>
        <fullName evidence="1">Uncharacterized protein</fullName>
    </submittedName>
</protein>
<reference evidence="1 2" key="1">
    <citation type="journal article" date="2015" name="Nature">
        <title>rRNA introns, odd ribosomes, and small enigmatic genomes across a large radiation of phyla.</title>
        <authorList>
            <person name="Brown C.T."/>
            <person name="Hug L.A."/>
            <person name="Thomas B.C."/>
            <person name="Sharon I."/>
            <person name="Castelle C.J."/>
            <person name="Singh A."/>
            <person name="Wilkins M.J."/>
            <person name="Williams K.H."/>
            <person name="Banfield J.F."/>
        </authorList>
    </citation>
    <scope>NUCLEOTIDE SEQUENCE [LARGE SCALE GENOMIC DNA]</scope>
</reference>
<sequence>MSANEALMPGTLNEDDFEELWVVLITTKGRYELSKNQARLVQEAMARGERGAIVFETFAVSIPYITEFYRESRFLKKAKALPERATEAPHKPISPEKWKELMEQVYRKCGKPMPKKK</sequence>
<evidence type="ECO:0000313" key="2">
    <source>
        <dbReference type="Proteomes" id="UP000034135"/>
    </source>
</evidence>
<evidence type="ECO:0000313" key="1">
    <source>
        <dbReference type="EMBL" id="KKS63955.1"/>
    </source>
</evidence>
<dbReference type="AlphaFoldDB" id="A0A0G1AS69"/>
<accession>A0A0G1AS69</accession>
<gene>
    <name evidence="1" type="ORF">UV33_C0042G0005</name>
</gene>
<name>A0A0G1AS69_9BACT</name>
<organism evidence="1 2">
    <name type="scientific">Candidatus Daviesbacteria bacterium GW2011_GWA1_42_6</name>
    <dbReference type="NCBI Taxonomy" id="1618420"/>
    <lineage>
        <taxon>Bacteria</taxon>
        <taxon>Candidatus Daviesiibacteriota</taxon>
    </lineage>
</organism>